<organism evidence="7 8">
    <name type="scientific">Pelagomonas calceolata</name>
    <dbReference type="NCBI Taxonomy" id="35677"/>
    <lineage>
        <taxon>Eukaryota</taxon>
        <taxon>Sar</taxon>
        <taxon>Stramenopiles</taxon>
        <taxon>Ochrophyta</taxon>
        <taxon>Pelagophyceae</taxon>
        <taxon>Pelagomonadales</taxon>
        <taxon>Pelagomonadaceae</taxon>
        <taxon>Pelagomonas</taxon>
    </lineage>
</organism>
<proteinExistence type="predicted"/>
<dbReference type="InterPro" id="IPR011990">
    <property type="entry name" value="TPR-like_helical_dom_sf"/>
</dbReference>
<dbReference type="Proteomes" id="UP000789595">
    <property type="component" value="Unassembled WGS sequence"/>
</dbReference>
<evidence type="ECO:0000256" key="4">
    <source>
        <dbReference type="PROSITE-ProRule" id="PRU00339"/>
    </source>
</evidence>
<dbReference type="Gene3D" id="3.40.50.150">
    <property type="entry name" value="Vaccinia Virus protein VP39"/>
    <property type="match status" value="2"/>
</dbReference>
<dbReference type="PANTHER" id="PTHR11006">
    <property type="entry name" value="PROTEIN ARGININE N-METHYLTRANSFERASE"/>
    <property type="match status" value="1"/>
</dbReference>
<dbReference type="OrthoDB" id="412876at2759"/>
<dbReference type="InterPro" id="IPR029063">
    <property type="entry name" value="SAM-dependent_MTases_sf"/>
</dbReference>
<evidence type="ECO:0000259" key="6">
    <source>
        <dbReference type="Pfam" id="PF13649"/>
    </source>
</evidence>
<sequence>MAAISAAELDATWRQLERVPRPDLARALARAQELGAAAFKRKDYQGAYDHYNQAVTGLEYLARTGADATERDAVRALANRSACKLGRGDAAGAARDAAECARREPAWPKAWYRLGRALFAQDKFGDASQAFDEGARLEPDNAEFGRWRERCRARDEAAAAERRRARRHETDYSRFDFVNDGDGDGGGGGRRGPARSGAPVVETVEEMHDLMQRKQQAQIDQQAPADIYYVQTMLRLPQATRPAELEGQTALAAVVAYLERASALAAPRRPARNPRTPMREWSRRRGGRPRRFRRAGAAARRAAEAWGGAIERVRRRLGEADLGDAAWLHVGAGCGRSLARCARAAAGPVRALAVGPAAGARDVLAANGLADAVEWVEAPVEEVFDAAPPAVVVVVDPDLFDGGLLGRRALPYVRHARRHLAVPECVVVPARARVFCAPLAARLPASHGVPLAALDRYRWGPGSEELDLDGSMQARAGAYRLLAPPVPCAELDFCAADVEAALAAREARLAFEAGEDGVLNGVAFWFELDLVDELRFGTAPGGGRRQRVQWVDPVRVAKGAPIRVAARVTETRVAFEVTAPQRVAPVVHRHCLGRWHLDMVADARRNAAFRAGIRAAVASVLEGKRTGPQRPGAAAGCAVLDFGTGSGLLALYACEAGATAVVGVDTSAHVLACAREIARATPHAAAVRFVHKDCRRLEAGRDFGDRADVLVMELFDYGLLGEGCLHFARHAWAHCLRADARMVPRGAALRAVLVELGEAETGDGLDVRCLGTRRFQPDYYGLRLEEEAHRRLSAPFDVFDFDFSRASALADGYLEGAWRGDVEVTATGRLNAVVFWHVLDLGDGADLATGPDDAETCWLQACQPLEEVSVEQGTRLALQATHQGSRCTFSVDRAPAGDAPEFYDHNDLALHNELAAQSAQLEKTVVFSSEARQEAADAALGVAVDPARLGRGGRYVDPDVAQQFAWTFFQG</sequence>
<dbReference type="SUPFAM" id="SSF48452">
    <property type="entry name" value="TPR-like"/>
    <property type="match status" value="1"/>
</dbReference>
<dbReference type="InterPro" id="IPR013105">
    <property type="entry name" value="TPR_2"/>
</dbReference>
<evidence type="ECO:0000313" key="7">
    <source>
        <dbReference type="EMBL" id="CAH0371847.1"/>
    </source>
</evidence>
<feature type="region of interest" description="Disordered" evidence="5">
    <location>
        <begin position="176"/>
        <end position="198"/>
    </location>
</feature>
<dbReference type="GO" id="GO:0070611">
    <property type="term" value="F:histone H3R2 methyltransferase activity"/>
    <property type="evidence" value="ECO:0007669"/>
    <property type="project" value="TreeGrafter"/>
</dbReference>
<feature type="compositionally biased region" description="Basic residues" evidence="5">
    <location>
        <begin position="284"/>
        <end position="294"/>
    </location>
</feature>
<dbReference type="SMART" id="SM00028">
    <property type="entry name" value="TPR"/>
    <property type="match status" value="2"/>
</dbReference>
<feature type="compositionally biased region" description="Low complexity" evidence="5">
    <location>
        <begin position="266"/>
        <end position="276"/>
    </location>
</feature>
<feature type="region of interest" description="Disordered" evidence="5">
    <location>
        <begin position="266"/>
        <end position="294"/>
    </location>
</feature>
<name>A0A8J2SR27_9STRA</name>
<keyword evidence="3 4" id="KW-0802">TPR repeat</keyword>
<dbReference type="InterPro" id="IPR025799">
    <property type="entry name" value="Arg_MeTrfase"/>
</dbReference>
<dbReference type="CDD" id="cd02440">
    <property type="entry name" value="AdoMet_MTases"/>
    <property type="match status" value="1"/>
</dbReference>
<accession>A0A8J2SR27</accession>
<dbReference type="Gene3D" id="2.70.160.11">
    <property type="entry name" value="Hnrnp arginine n-methyltransferase1"/>
    <property type="match status" value="2"/>
</dbReference>
<keyword evidence="1" id="KW-0949">S-adenosyl-L-methionine</keyword>
<evidence type="ECO:0000256" key="1">
    <source>
        <dbReference type="ARBA" id="ARBA00022691"/>
    </source>
</evidence>
<feature type="repeat" description="TPR" evidence="4">
    <location>
        <begin position="108"/>
        <end position="141"/>
    </location>
</feature>
<dbReference type="Gene3D" id="1.25.40.10">
    <property type="entry name" value="Tetratricopeptide repeat domain"/>
    <property type="match status" value="1"/>
</dbReference>
<evidence type="ECO:0000256" key="2">
    <source>
        <dbReference type="ARBA" id="ARBA00022737"/>
    </source>
</evidence>
<dbReference type="InterPro" id="IPR019734">
    <property type="entry name" value="TPR_rpt"/>
</dbReference>
<reference evidence="7" key="1">
    <citation type="submission" date="2021-11" db="EMBL/GenBank/DDBJ databases">
        <authorList>
            <consortium name="Genoscope - CEA"/>
            <person name="William W."/>
        </authorList>
    </citation>
    <scope>NUCLEOTIDE SEQUENCE</scope>
</reference>
<dbReference type="SUPFAM" id="SSF53335">
    <property type="entry name" value="S-adenosyl-L-methionine-dependent methyltransferases"/>
    <property type="match status" value="2"/>
</dbReference>
<dbReference type="AlphaFoldDB" id="A0A8J2SR27"/>
<dbReference type="PROSITE" id="PS50005">
    <property type="entry name" value="TPR"/>
    <property type="match status" value="1"/>
</dbReference>
<protein>
    <recommendedName>
        <fullName evidence="6">Methyltransferase domain-containing protein</fullName>
    </recommendedName>
</protein>
<dbReference type="Pfam" id="PF07719">
    <property type="entry name" value="TPR_2"/>
    <property type="match status" value="1"/>
</dbReference>
<dbReference type="GO" id="GO:0035242">
    <property type="term" value="F:protein-arginine omega-N asymmetric methyltransferase activity"/>
    <property type="evidence" value="ECO:0007669"/>
    <property type="project" value="UniProtKB-EC"/>
</dbReference>
<evidence type="ECO:0000313" key="8">
    <source>
        <dbReference type="Proteomes" id="UP000789595"/>
    </source>
</evidence>
<evidence type="ECO:0000256" key="5">
    <source>
        <dbReference type="SAM" id="MobiDB-lite"/>
    </source>
</evidence>
<dbReference type="Pfam" id="PF13649">
    <property type="entry name" value="Methyltransf_25"/>
    <property type="match status" value="1"/>
</dbReference>
<feature type="domain" description="Methyltransferase" evidence="6">
    <location>
        <begin position="639"/>
        <end position="711"/>
    </location>
</feature>
<keyword evidence="2" id="KW-0677">Repeat</keyword>
<evidence type="ECO:0000256" key="3">
    <source>
        <dbReference type="ARBA" id="ARBA00022803"/>
    </source>
</evidence>
<dbReference type="EMBL" id="CAKKNE010000003">
    <property type="protein sequence ID" value="CAH0371847.1"/>
    <property type="molecule type" value="Genomic_DNA"/>
</dbReference>
<keyword evidence="8" id="KW-1185">Reference proteome</keyword>
<gene>
    <name evidence="7" type="ORF">PECAL_3P18030</name>
</gene>
<dbReference type="PANTHER" id="PTHR11006:SF60">
    <property type="entry name" value="PROTEIN ARGININE N-METHYLTRANSFERASE 9"/>
    <property type="match status" value="1"/>
</dbReference>
<comment type="caution">
    <text evidence="7">The sequence shown here is derived from an EMBL/GenBank/DDBJ whole genome shotgun (WGS) entry which is preliminary data.</text>
</comment>
<dbReference type="InterPro" id="IPR041698">
    <property type="entry name" value="Methyltransf_25"/>
</dbReference>